<dbReference type="GO" id="GO:0016746">
    <property type="term" value="F:acyltransferase activity"/>
    <property type="evidence" value="ECO:0007669"/>
    <property type="project" value="UniProtKB-KW"/>
</dbReference>
<feature type="domain" description="Acyltransferase 3" evidence="8">
    <location>
        <begin position="6"/>
        <end position="329"/>
    </location>
</feature>
<keyword evidence="9" id="KW-0012">Acyltransferase</keyword>
<reference evidence="10" key="1">
    <citation type="journal article" date="2019" name="Int. J. Syst. Evol. Microbiol.">
        <title>The Global Catalogue of Microorganisms (GCM) 10K type strain sequencing project: providing services to taxonomists for standard genome sequencing and annotation.</title>
        <authorList>
            <consortium name="The Broad Institute Genomics Platform"/>
            <consortium name="The Broad Institute Genome Sequencing Center for Infectious Disease"/>
            <person name="Wu L."/>
            <person name="Ma J."/>
        </authorList>
    </citation>
    <scope>NUCLEOTIDE SEQUENCE [LARGE SCALE GENOMIC DNA]</scope>
    <source>
        <strain evidence="10">CCUG 66188</strain>
    </source>
</reference>
<feature type="transmembrane region" description="Helical" evidence="7">
    <location>
        <begin position="40"/>
        <end position="59"/>
    </location>
</feature>
<comment type="similarity">
    <text evidence="2">Belongs to the acyltransferase 3 family.</text>
</comment>
<evidence type="ECO:0000256" key="5">
    <source>
        <dbReference type="ARBA" id="ARBA00022989"/>
    </source>
</evidence>
<evidence type="ECO:0000256" key="6">
    <source>
        <dbReference type="ARBA" id="ARBA00023136"/>
    </source>
</evidence>
<evidence type="ECO:0000259" key="8">
    <source>
        <dbReference type="Pfam" id="PF01757"/>
    </source>
</evidence>
<dbReference type="PANTHER" id="PTHR40074:SF2">
    <property type="entry name" value="O-ACETYLTRANSFERASE WECH"/>
    <property type="match status" value="1"/>
</dbReference>
<feature type="transmembrane region" description="Helical" evidence="7">
    <location>
        <begin position="9"/>
        <end position="28"/>
    </location>
</feature>
<comment type="subcellular location">
    <subcellularLocation>
        <location evidence="1">Cell membrane</location>
        <topology evidence="1">Multi-pass membrane protein</topology>
    </subcellularLocation>
</comment>
<evidence type="ECO:0000256" key="3">
    <source>
        <dbReference type="ARBA" id="ARBA00022475"/>
    </source>
</evidence>
<name>A0ABV9KXX6_9BACT</name>
<evidence type="ECO:0000256" key="2">
    <source>
        <dbReference type="ARBA" id="ARBA00007400"/>
    </source>
</evidence>
<keyword evidence="6 7" id="KW-0472">Membrane</keyword>
<feature type="transmembrane region" description="Helical" evidence="7">
    <location>
        <begin position="173"/>
        <end position="193"/>
    </location>
</feature>
<dbReference type="Pfam" id="PF01757">
    <property type="entry name" value="Acyl_transf_3"/>
    <property type="match status" value="1"/>
</dbReference>
<accession>A0ABV9KXX6</accession>
<feature type="transmembrane region" description="Helical" evidence="7">
    <location>
        <begin position="80"/>
        <end position="101"/>
    </location>
</feature>
<evidence type="ECO:0000256" key="7">
    <source>
        <dbReference type="SAM" id="Phobius"/>
    </source>
</evidence>
<keyword evidence="9" id="KW-0808">Transferase</keyword>
<feature type="transmembrane region" description="Helical" evidence="7">
    <location>
        <begin position="144"/>
        <end position="161"/>
    </location>
</feature>
<evidence type="ECO:0000313" key="10">
    <source>
        <dbReference type="Proteomes" id="UP001596023"/>
    </source>
</evidence>
<keyword evidence="10" id="KW-1185">Reference proteome</keyword>
<evidence type="ECO:0000256" key="4">
    <source>
        <dbReference type="ARBA" id="ARBA00022692"/>
    </source>
</evidence>
<dbReference type="InterPro" id="IPR002656">
    <property type="entry name" value="Acyl_transf_3_dom"/>
</dbReference>
<feature type="transmembrane region" description="Helical" evidence="7">
    <location>
        <begin position="309"/>
        <end position="329"/>
    </location>
</feature>
<organism evidence="9 10">
    <name type="scientific">Dysgonomonas termitidis</name>
    <dbReference type="NCBI Taxonomy" id="1516126"/>
    <lineage>
        <taxon>Bacteria</taxon>
        <taxon>Pseudomonadati</taxon>
        <taxon>Bacteroidota</taxon>
        <taxon>Bacteroidia</taxon>
        <taxon>Bacteroidales</taxon>
        <taxon>Dysgonomonadaceae</taxon>
        <taxon>Dysgonomonas</taxon>
    </lineage>
</organism>
<feature type="transmembrane region" description="Helical" evidence="7">
    <location>
        <begin position="279"/>
        <end position="297"/>
    </location>
</feature>
<dbReference type="PANTHER" id="PTHR40074">
    <property type="entry name" value="O-ACETYLTRANSFERASE WECH"/>
    <property type="match status" value="1"/>
</dbReference>
<proteinExistence type="inferred from homology"/>
<dbReference type="RefSeq" id="WP_379996701.1">
    <property type="nucleotide sequence ID" value="NZ_JBHSGN010000074.1"/>
</dbReference>
<keyword evidence="4 7" id="KW-0812">Transmembrane</keyword>
<keyword evidence="5 7" id="KW-1133">Transmembrane helix</keyword>
<keyword evidence="3" id="KW-1003">Cell membrane</keyword>
<feature type="transmembrane region" description="Helical" evidence="7">
    <location>
        <begin position="205"/>
        <end position="226"/>
    </location>
</feature>
<feature type="transmembrane region" description="Helical" evidence="7">
    <location>
        <begin position="238"/>
        <end position="258"/>
    </location>
</feature>
<dbReference type="Proteomes" id="UP001596023">
    <property type="component" value="Unassembled WGS sequence"/>
</dbReference>
<evidence type="ECO:0000256" key="1">
    <source>
        <dbReference type="ARBA" id="ARBA00004651"/>
    </source>
</evidence>
<comment type="caution">
    <text evidence="9">The sequence shown here is derived from an EMBL/GenBank/DDBJ whole genome shotgun (WGS) entry which is preliminary data.</text>
</comment>
<gene>
    <name evidence="9" type="ORF">ACFO6W_11985</name>
</gene>
<evidence type="ECO:0000313" key="9">
    <source>
        <dbReference type="EMBL" id="MFC4674416.1"/>
    </source>
</evidence>
<protein>
    <submittedName>
        <fullName evidence="9">Acyltransferase</fullName>
    </submittedName>
</protein>
<sequence length="343" mass="40131">MANRNIQLDIIRCIALFLIILCHTQIGLENVSPGIVKLKWFVGKCGVPLFFIISGYLNLPMKYGDMEFISKRFKRVFIPFLFWCIIYRVLSAIFENGALIRPNSEDLFLIATSAHLWYIYAILALYMITPIISEYFHKCSQKMFQFYLIVWLASTTFTYYYHLTGHTFFDHNITYITYYIGGYLGYYILGYYIKRFNPIWIFGNWNLKNCLILGSIFLIGIIFIYAGYFHLNMTTVEISSYVTIVPVLFSILAFSILWKIRVTNDYIMKVINSLSKYSFGIYLIHEAVIYYIFPLFFRDVCGLELNGIVVLLINLLVVSLNIVISYFIVRLVNLLPKSKFIFG</sequence>
<dbReference type="EMBL" id="JBHSGN010000074">
    <property type="protein sequence ID" value="MFC4674416.1"/>
    <property type="molecule type" value="Genomic_DNA"/>
</dbReference>
<feature type="transmembrane region" description="Helical" evidence="7">
    <location>
        <begin position="107"/>
        <end position="132"/>
    </location>
</feature>